<dbReference type="InterPro" id="IPR001623">
    <property type="entry name" value="DnaJ_domain"/>
</dbReference>
<dbReference type="InterPro" id="IPR036869">
    <property type="entry name" value="J_dom_sf"/>
</dbReference>
<feature type="domain" description="J" evidence="3">
    <location>
        <begin position="169"/>
        <end position="236"/>
    </location>
</feature>
<feature type="transmembrane region" description="Helical" evidence="2">
    <location>
        <begin position="28"/>
        <end position="49"/>
    </location>
</feature>
<evidence type="ECO:0000313" key="4">
    <source>
        <dbReference type="EMBL" id="SEO18103.1"/>
    </source>
</evidence>
<dbReference type="PROSITE" id="PS50076">
    <property type="entry name" value="DNAJ_2"/>
    <property type="match status" value="1"/>
</dbReference>
<feature type="region of interest" description="Disordered" evidence="1">
    <location>
        <begin position="138"/>
        <end position="163"/>
    </location>
</feature>
<organism evidence="4 5">
    <name type="scientific">Nitrosospira multiformis</name>
    <dbReference type="NCBI Taxonomy" id="1231"/>
    <lineage>
        <taxon>Bacteria</taxon>
        <taxon>Pseudomonadati</taxon>
        <taxon>Pseudomonadota</taxon>
        <taxon>Betaproteobacteria</taxon>
        <taxon>Nitrosomonadales</taxon>
        <taxon>Nitrosomonadaceae</taxon>
        <taxon>Nitrosospira</taxon>
    </lineage>
</organism>
<evidence type="ECO:0000256" key="2">
    <source>
        <dbReference type="SAM" id="Phobius"/>
    </source>
</evidence>
<evidence type="ECO:0000256" key="1">
    <source>
        <dbReference type="SAM" id="MobiDB-lite"/>
    </source>
</evidence>
<dbReference type="SUPFAM" id="SSF46565">
    <property type="entry name" value="Chaperone J-domain"/>
    <property type="match status" value="1"/>
</dbReference>
<keyword evidence="2" id="KW-0472">Membrane</keyword>
<evidence type="ECO:0000259" key="3">
    <source>
        <dbReference type="PROSITE" id="PS50076"/>
    </source>
</evidence>
<dbReference type="EMBL" id="FOCT01000013">
    <property type="protein sequence ID" value="SEO18103.1"/>
    <property type="molecule type" value="Genomic_DNA"/>
</dbReference>
<feature type="compositionally biased region" description="Basic and acidic residues" evidence="1">
    <location>
        <begin position="138"/>
        <end position="153"/>
    </location>
</feature>
<sequence>MLVVVGADLLHPISDPLERELKSSDLEWIWLVLMWAYIIGGYLGSLILLNKTILPFWLPSYLYARSIIFTKISADEAKRLSFLFDGSLNGSWYPLGALRKIDPEFRREALFRFANKIAAEQGWQRPFAMPEDILRNQHRAKDEAHTSQKETRHTTNKPGSFSADPQIGICLQILGLHQMPKSFEDIKAAYRRKIAGFHPDKFSNERAEVLQYAEEESKRLNFAYSYLESRFAGKMT</sequence>
<dbReference type="Proteomes" id="UP000183898">
    <property type="component" value="Unassembled WGS sequence"/>
</dbReference>
<proteinExistence type="predicted"/>
<dbReference type="AlphaFoldDB" id="A0A1H8MLF2"/>
<protein>
    <submittedName>
        <fullName evidence="4">DnaJ domain-containing protein</fullName>
    </submittedName>
</protein>
<accession>A0A1H8MLF2</accession>
<name>A0A1H8MLF2_9PROT</name>
<dbReference type="Gene3D" id="1.10.287.110">
    <property type="entry name" value="DnaJ domain"/>
    <property type="match status" value="1"/>
</dbReference>
<reference evidence="4 5" key="1">
    <citation type="submission" date="2016-10" db="EMBL/GenBank/DDBJ databases">
        <authorList>
            <person name="de Groot N.N."/>
        </authorList>
    </citation>
    <scope>NUCLEOTIDE SEQUENCE [LARGE SCALE GENOMIC DNA]</scope>
    <source>
        <strain evidence="4 5">Nl18</strain>
    </source>
</reference>
<evidence type="ECO:0000313" key="5">
    <source>
        <dbReference type="Proteomes" id="UP000183898"/>
    </source>
</evidence>
<gene>
    <name evidence="4" type="ORF">SAMN05216404_11324</name>
</gene>
<keyword evidence="2" id="KW-0812">Transmembrane</keyword>
<dbReference type="CDD" id="cd06257">
    <property type="entry name" value="DnaJ"/>
    <property type="match status" value="1"/>
</dbReference>
<keyword evidence="2" id="KW-1133">Transmembrane helix</keyword>